<name>A0A7V5XHR1_9BACT</name>
<accession>A0A7V5XHR1</accession>
<evidence type="ECO:0000313" key="1">
    <source>
        <dbReference type="EMBL" id="HHQ16664.1"/>
    </source>
</evidence>
<reference evidence="1" key="1">
    <citation type="journal article" date="2020" name="mSystems">
        <title>Genome- and Community-Level Interaction Insights into Carbon Utilization and Element Cycling Functions of Hydrothermarchaeota in Hydrothermal Sediment.</title>
        <authorList>
            <person name="Zhou Z."/>
            <person name="Liu Y."/>
            <person name="Xu W."/>
            <person name="Pan J."/>
            <person name="Luo Z.H."/>
            <person name="Li M."/>
        </authorList>
    </citation>
    <scope>NUCLEOTIDE SEQUENCE [LARGE SCALE GENOMIC DNA]</scope>
    <source>
        <strain evidence="1">SpSt-106</strain>
    </source>
</reference>
<sequence length="81" mass="9126">MKLREIVQRISEEKPDILGRVPQGKALTIVREVLGELKKEIEATEEGKIVIPGVGTFVISSIEKKGKKIKRIVFRSAKKKE</sequence>
<evidence type="ECO:0008006" key="2">
    <source>
        <dbReference type="Google" id="ProtNLM"/>
    </source>
</evidence>
<gene>
    <name evidence="1" type="ORF">ENM15_07625</name>
</gene>
<dbReference type="AlphaFoldDB" id="A0A7V5XHR1"/>
<organism evidence="1">
    <name type="scientific">Thermodesulfobacterium geofontis</name>
    <dbReference type="NCBI Taxonomy" id="1295609"/>
    <lineage>
        <taxon>Bacteria</taxon>
        <taxon>Pseudomonadati</taxon>
        <taxon>Thermodesulfobacteriota</taxon>
        <taxon>Thermodesulfobacteria</taxon>
        <taxon>Thermodesulfobacteriales</taxon>
        <taxon>Thermodesulfobacteriaceae</taxon>
        <taxon>Thermodesulfobacterium</taxon>
    </lineage>
</organism>
<proteinExistence type="predicted"/>
<comment type="caution">
    <text evidence="1">The sequence shown here is derived from an EMBL/GenBank/DDBJ whole genome shotgun (WGS) entry which is preliminary data.</text>
</comment>
<protein>
    <recommendedName>
        <fullName evidence="2">HU family DNA-binding protein</fullName>
    </recommendedName>
</protein>
<dbReference type="EMBL" id="DRWR01000122">
    <property type="protein sequence ID" value="HHQ16664.1"/>
    <property type="molecule type" value="Genomic_DNA"/>
</dbReference>